<evidence type="ECO:0000259" key="6">
    <source>
        <dbReference type="PROSITE" id="PS50808"/>
    </source>
</evidence>
<evidence type="ECO:0000256" key="3">
    <source>
        <dbReference type="ARBA" id="ARBA00022833"/>
    </source>
</evidence>
<protein>
    <submittedName>
        <fullName evidence="7">Unnamed protein product</fullName>
    </submittedName>
</protein>
<comment type="caution">
    <text evidence="7">The sequence shown here is derived from an EMBL/GenBank/DDBJ whole genome shotgun (WGS) entry which is preliminary data.</text>
</comment>
<feature type="domain" description="BED-type" evidence="6">
    <location>
        <begin position="84"/>
        <end position="144"/>
    </location>
</feature>
<evidence type="ECO:0000256" key="5">
    <source>
        <dbReference type="SAM" id="MobiDB-lite"/>
    </source>
</evidence>
<evidence type="ECO:0000256" key="1">
    <source>
        <dbReference type="ARBA" id="ARBA00022723"/>
    </source>
</evidence>
<dbReference type="InterPro" id="IPR003656">
    <property type="entry name" value="Znf_BED"/>
</dbReference>
<accession>A0A9W6XB19</accession>
<keyword evidence="8" id="KW-1185">Reference proteome</keyword>
<feature type="region of interest" description="Disordered" evidence="5">
    <location>
        <begin position="142"/>
        <end position="192"/>
    </location>
</feature>
<gene>
    <name evidence="7" type="ORF">Pfra01_000910900</name>
</gene>
<dbReference type="EMBL" id="BSXT01000838">
    <property type="protein sequence ID" value="GMF34926.1"/>
    <property type="molecule type" value="Genomic_DNA"/>
</dbReference>
<feature type="compositionally biased region" description="Polar residues" evidence="5">
    <location>
        <begin position="1"/>
        <end position="15"/>
    </location>
</feature>
<dbReference type="PROSITE" id="PS50808">
    <property type="entry name" value="ZF_BED"/>
    <property type="match status" value="1"/>
</dbReference>
<dbReference type="Proteomes" id="UP001165121">
    <property type="component" value="Unassembled WGS sequence"/>
</dbReference>
<evidence type="ECO:0000313" key="8">
    <source>
        <dbReference type="Proteomes" id="UP001165121"/>
    </source>
</evidence>
<dbReference type="GO" id="GO:0003677">
    <property type="term" value="F:DNA binding"/>
    <property type="evidence" value="ECO:0007669"/>
    <property type="project" value="InterPro"/>
</dbReference>
<evidence type="ECO:0000313" key="7">
    <source>
        <dbReference type="EMBL" id="GMF34926.1"/>
    </source>
</evidence>
<feature type="region of interest" description="Disordered" evidence="5">
    <location>
        <begin position="217"/>
        <end position="255"/>
    </location>
</feature>
<dbReference type="Pfam" id="PF02892">
    <property type="entry name" value="zf-BED"/>
    <property type="match status" value="1"/>
</dbReference>
<organism evidence="7 8">
    <name type="scientific">Phytophthora fragariaefolia</name>
    <dbReference type="NCBI Taxonomy" id="1490495"/>
    <lineage>
        <taxon>Eukaryota</taxon>
        <taxon>Sar</taxon>
        <taxon>Stramenopiles</taxon>
        <taxon>Oomycota</taxon>
        <taxon>Peronosporomycetes</taxon>
        <taxon>Peronosporales</taxon>
        <taxon>Peronosporaceae</taxon>
        <taxon>Phytophthora</taxon>
    </lineage>
</organism>
<reference evidence="7" key="1">
    <citation type="submission" date="2023-04" db="EMBL/GenBank/DDBJ databases">
        <title>Phytophthora fragariaefolia NBRC 109709.</title>
        <authorList>
            <person name="Ichikawa N."/>
            <person name="Sato H."/>
            <person name="Tonouchi N."/>
        </authorList>
    </citation>
    <scope>NUCLEOTIDE SEQUENCE</scope>
    <source>
        <strain evidence="7">NBRC 109709</strain>
    </source>
</reference>
<keyword evidence="1" id="KW-0479">Metal-binding</keyword>
<dbReference type="OrthoDB" id="112238at2759"/>
<keyword evidence="2 4" id="KW-0863">Zinc-finger</keyword>
<name>A0A9W6XB19_9STRA</name>
<feature type="compositionally biased region" description="Polar residues" evidence="5">
    <location>
        <begin position="155"/>
        <end position="167"/>
    </location>
</feature>
<feature type="region of interest" description="Disordered" evidence="5">
    <location>
        <begin position="1"/>
        <end position="20"/>
    </location>
</feature>
<evidence type="ECO:0000256" key="4">
    <source>
        <dbReference type="PROSITE-ProRule" id="PRU00027"/>
    </source>
</evidence>
<evidence type="ECO:0000256" key="2">
    <source>
        <dbReference type="ARBA" id="ARBA00022771"/>
    </source>
</evidence>
<dbReference type="AlphaFoldDB" id="A0A9W6XB19"/>
<dbReference type="GO" id="GO:0008270">
    <property type="term" value="F:zinc ion binding"/>
    <property type="evidence" value="ECO:0007669"/>
    <property type="project" value="UniProtKB-KW"/>
</dbReference>
<proteinExistence type="predicted"/>
<sequence length="322" mass="35019">MRKLPSSASAGNLRQPQLAPVDPASAFQHNTTRSSMPITPSLVATASLSAGSPNVATTSACEMATQNTDSTIANSATSGEGKALQRSLAYRHTKSFEMKQDDFGKQYERRVCRHCDAIFSFRGGTTSSILRHLKSVHGIIKRRASSERQEDDQDSTTLSVNSLNSRNGVRPTPELAATPSASSDPGPDAAQHEIATRSGDCIDDSDPDEDDSLAAIDTELPTYQNQTLKRKRDDDDCSLTGSSRSGGEDLKAPRGGYTLKFTSSQTAIIHILRNYAKELPLPAMRLRLAKHLTHNACEAEMYNVLDPGTQLEYIREFVRTST</sequence>
<keyword evidence="3" id="KW-0862">Zinc</keyword>